<dbReference type="PANTHER" id="PTHR43297">
    <property type="entry name" value="OLIGOPEPTIDE TRANSPORT ATP-BINDING PROTEIN APPD"/>
    <property type="match status" value="1"/>
</dbReference>
<feature type="domain" description="ABC transporter" evidence="8">
    <location>
        <begin position="6"/>
        <end position="253"/>
    </location>
</feature>
<dbReference type="InterPro" id="IPR050388">
    <property type="entry name" value="ABC_Ni/Peptide_Import"/>
</dbReference>
<gene>
    <name evidence="9" type="ORF">P73_4031</name>
</gene>
<reference evidence="9 10" key="1">
    <citation type="journal article" date="2014" name="Int. J. Syst. Evol. Microbiol.">
        <title>Celeribacter indicus sp. nov., a polycyclic aromatic hydrocarbon-degrading bacterium from deep-sea sediment and reclassification of Huaishuia halophila as Celeribacter halophilus comb. nov.</title>
        <authorList>
            <person name="Lai Q."/>
            <person name="Cao J."/>
            <person name="Yuan J."/>
            <person name="Li F."/>
            <person name="Shao Z."/>
        </authorList>
    </citation>
    <scope>NUCLEOTIDE SEQUENCE [LARGE SCALE GENOMIC DNA]</scope>
    <source>
        <strain evidence="9">P73</strain>
    </source>
</reference>
<dbReference type="InterPro" id="IPR027417">
    <property type="entry name" value="P-loop_NTPase"/>
</dbReference>
<dbReference type="EMBL" id="CP004393">
    <property type="protein sequence ID" value="AJE48746.1"/>
    <property type="molecule type" value="Genomic_DNA"/>
</dbReference>
<dbReference type="KEGG" id="cid:P73_4031"/>
<keyword evidence="6 9" id="KW-0067">ATP-binding</keyword>
<evidence type="ECO:0000256" key="6">
    <source>
        <dbReference type="ARBA" id="ARBA00022840"/>
    </source>
</evidence>
<evidence type="ECO:0000256" key="2">
    <source>
        <dbReference type="ARBA" id="ARBA00005417"/>
    </source>
</evidence>
<dbReference type="GO" id="GO:0005886">
    <property type="term" value="C:plasma membrane"/>
    <property type="evidence" value="ECO:0007669"/>
    <property type="project" value="UniProtKB-SubCell"/>
</dbReference>
<keyword evidence="7" id="KW-0472">Membrane</keyword>
<accession>A0A0B5E6V9</accession>
<keyword evidence="10" id="KW-1185">Reference proteome</keyword>
<evidence type="ECO:0000256" key="3">
    <source>
        <dbReference type="ARBA" id="ARBA00022448"/>
    </source>
</evidence>
<proteinExistence type="inferred from homology"/>
<sequence>MTIPLLELRGLTVRHAGAAAPAVTALDLKLARGEALALVGESGCGKSTTAMAVMGLLPPNTTVTGEARLAGEDLLSMPSACRRALQGNQMGIVFQEPMTSLNPIYPIGWQIAEVLREHRPARRAAIRERVLELLDLVRLDDPARRIAQYPHQLSGGQRQRAMIAMAIACSPDILIADEPTTALDATIQHEILELLGSLRREMAMGLLLISHDLSVVSRHTDRAIVMHHGEKLEELSSTDLRSHGHHPYTRGLIRASIRLEDRRHYATERLAEIDIQEKPDGTYAYDVRHAPPPMPTMPLTAAPLLSVEDLIVTHKSAPAPAVDGVSLTIAPGETLGLVGESGSGKSTLSRALLRLLPAQAGRILFDGQDITHLSERRMRPVRRNIQMVFQDPFASLNPRHSIGDTLDAVLRLHGVVDRRERRAKMAEALDQVRLPVDSLTRWPHEFSGGQRQRIAIARALILRPRLLVCDEPVSALDVSVQAKVLNLLADLKQEFRLSLLFISHDLAVVDYFSDRTLVMRHGKIIDSLQRLTAGDAGMDDYTRALMSVA</sequence>
<evidence type="ECO:0000256" key="7">
    <source>
        <dbReference type="ARBA" id="ARBA00023136"/>
    </source>
</evidence>
<dbReference type="AlphaFoldDB" id="A0A0B5E6V9"/>
<comment type="similarity">
    <text evidence="2">Belongs to the ABC transporter superfamily.</text>
</comment>
<dbReference type="NCBIfam" id="NF008453">
    <property type="entry name" value="PRK11308.1"/>
    <property type="match status" value="2"/>
</dbReference>
<evidence type="ECO:0000256" key="5">
    <source>
        <dbReference type="ARBA" id="ARBA00022741"/>
    </source>
</evidence>
<dbReference type="GO" id="GO:0005524">
    <property type="term" value="F:ATP binding"/>
    <property type="evidence" value="ECO:0007669"/>
    <property type="project" value="UniProtKB-KW"/>
</dbReference>
<dbReference type="CDD" id="cd03257">
    <property type="entry name" value="ABC_NikE_OppD_transporters"/>
    <property type="match status" value="2"/>
</dbReference>
<dbReference type="InterPro" id="IPR003439">
    <property type="entry name" value="ABC_transporter-like_ATP-bd"/>
</dbReference>
<keyword evidence="5" id="KW-0547">Nucleotide-binding</keyword>
<keyword evidence="4" id="KW-1003">Cell membrane</keyword>
<evidence type="ECO:0000256" key="1">
    <source>
        <dbReference type="ARBA" id="ARBA00004417"/>
    </source>
</evidence>
<keyword evidence="3" id="KW-0813">Transport</keyword>
<dbReference type="OrthoDB" id="9802264at2"/>
<comment type="subcellular location">
    <subcellularLocation>
        <location evidence="1">Cell inner membrane</location>
        <topology evidence="1">Peripheral membrane protein</topology>
    </subcellularLocation>
</comment>
<protein>
    <submittedName>
        <fullName evidence="9">Peptide ABC transporter ATP-binding protein</fullName>
    </submittedName>
</protein>
<dbReference type="PANTHER" id="PTHR43297:SF2">
    <property type="entry name" value="DIPEPTIDE TRANSPORT ATP-BINDING PROTEIN DPPD"/>
    <property type="match status" value="1"/>
</dbReference>
<dbReference type="InterPro" id="IPR017871">
    <property type="entry name" value="ABC_transporter-like_CS"/>
</dbReference>
<dbReference type="NCBIfam" id="NF007739">
    <property type="entry name" value="PRK10419.1"/>
    <property type="match status" value="2"/>
</dbReference>
<dbReference type="SMART" id="SM00382">
    <property type="entry name" value="AAA"/>
    <property type="match status" value="2"/>
</dbReference>
<evidence type="ECO:0000313" key="9">
    <source>
        <dbReference type="EMBL" id="AJE48746.1"/>
    </source>
</evidence>
<dbReference type="SUPFAM" id="SSF52540">
    <property type="entry name" value="P-loop containing nucleoside triphosphate hydrolases"/>
    <property type="match status" value="2"/>
</dbReference>
<evidence type="ECO:0000259" key="8">
    <source>
        <dbReference type="PROSITE" id="PS50893"/>
    </source>
</evidence>
<dbReference type="Pfam" id="PF00005">
    <property type="entry name" value="ABC_tran"/>
    <property type="match status" value="2"/>
</dbReference>
<dbReference type="GO" id="GO:0016887">
    <property type="term" value="F:ATP hydrolysis activity"/>
    <property type="evidence" value="ECO:0007669"/>
    <property type="project" value="InterPro"/>
</dbReference>
<dbReference type="Proteomes" id="UP000031521">
    <property type="component" value="Chromosome"/>
</dbReference>
<dbReference type="PROSITE" id="PS50893">
    <property type="entry name" value="ABC_TRANSPORTER_2"/>
    <property type="match status" value="2"/>
</dbReference>
<dbReference type="PROSITE" id="PS00211">
    <property type="entry name" value="ABC_TRANSPORTER_1"/>
    <property type="match status" value="2"/>
</dbReference>
<feature type="domain" description="ABC transporter" evidence="8">
    <location>
        <begin position="305"/>
        <end position="546"/>
    </location>
</feature>
<evidence type="ECO:0000313" key="10">
    <source>
        <dbReference type="Proteomes" id="UP000031521"/>
    </source>
</evidence>
<name>A0A0B5E6V9_9RHOB</name>
<dbReference type="STRING" id="1208324.P73_4031"/>
<evidence type="ECO:0000256" key="4">
    <source>
        <dbReference type="ARBA" id="ARBA00022475"/>
    </source>
</evidence>
<dbReference type="InterPro" id="IPR003593">
    <property type="entry name" value="AAA+_ATPase"/>
</dbReference>
<dbReference type="Gene3D" id="3.40.50.300">
    <property type="entry name" value="P-loop containing nucleotide triphosphate hydrolases"/>
    <property type="match status" value="2"/>
</dbReference>
<organism evidence="9 10">
    <name type="scientific">Celeribacter indicus</name>
    <dbReference type="NCBI Taxonomy" id="1208324"/>
    <lineage>
        <taxon>Bacteria</taxon>
        <taxon>Pseudomonadati</taxon>
        <taxon>Pseudomonadota</taxon>
        <taxon>Alphaproteobacteria</taxon>
        <taxon>Rhodobacterales</taxon>
        <taxon>Roseobacteraceae</taxon>
        <taxon>Celeribacter</taxon>
    </lineage>
</organism>
<dbReference type="RefSeq" id="WP_043870990.1">
    <property type="nucleotide sequence ID" value="NZ_CP004393.1"/>
</dbReference>
<dbReference type="HOGENOM" id="CLU_000604_86_2_5"/>